<dbReference type="Gene3D" id="1.10.260.40">
    <property type="entry name" value="lambda repressor-like DNA-binding domains"/>
    <property type="match status" value="1"/>
</dbReference>
<feature type="transmembrane region" description="Helical" evidence="2">
    <location>
        <begin position="130"/>
        <end position="153"/>
    </location>
</feature>
<dbReference type="InterPro" id="IPR010982">
    <property type="entry name" value="Lambda_DNA-bd_dom_sf"/>
</dbReference>
<evidence type="ECO:0000313" key="5">
    <source>
        <dbReference type="Proteomes" id="UP000013304"/>
    </source>
</evidence>
<evidence type="ECO:0000313" key="4">
    <source>
        <dbReference type="EMBL" id="AGK81435.1"/>
    </source>
</evidence>
<feature type="region of interest" description="Disordered" evidence="1">
    <location>
        <begin position="272"/>
        <end position="302"/>
    </location>
</feature>
<dbReference type="CDD" id="cd00093">
    <property type="entry name" value="HTH_XRE"/>
    <property type="match status" value="1"/>
</dbReference>
<dbReference type="EMBL" id="CP005080">
    <property type="protein sequence ID" value="AGK81435.1"/>
    <property type="molecule type" value="Genomic_DNA"/>
</dbReference>
<keyword evidence="2" id="KW-0812">Transmembrane</keyword>
<feature type="domain" description="HTH cro/C1-type" evidence="3">
    <location>
        <begin position="21"/>
        <end position="75"/>
    </location>
</feature>
<evidence type="ECO:0000256" key="2">
    <source>
        <dbReference type="SAM" id="Phobius"/>
    </source>
</evidence>
<organism evidence="4 5">
    <name type="scientific">Streptomyces microflavus DSM 40593</name>
    <dbReference type="NCBI Taxonomy" id="1303692"/>
    <lineage>
        <taxon>Bacteria</taxon>
        <taxon>Bacillati</taxon>
        <taxon>Actinomycetota</taxon>
        <taxon>Actinomycetes</taxon>
        <taxon>Kitasatosporales</taxon>
        <taxon>Streptomycetaceae</taxon>
        <taxon>Streptomyces</taxon>
    </lineage>
</organism>
<reference evidence="4 5" key="1">
    <citation type="submission" date="2013-04" db="EMBL/GenBank/DDBJ databases">
        <title>Complete genome sequence of Streptomyces fulvissimus.</title>
        <authorList>
            <person name="Myronovskyi M."/>
            <person name="Tokovenko B."/>
            <person name="Manderscheid N."/>
            <person name="Petzke L."/>
            <person name="Luzhetskyy A."/>
        </authorList>
    </citation>
    <scope>NUCLEOTIDE SEQUENCE [LARGE SCALE GENOMIC DNA]</scope>
    <source>
        <strain evidence="4 5">DSM 40593</strain>
    </source>
</reference>
<accession>N0D094</accession>
<dbReference type="SUPFAM" id="SSF47413">
    <property type="entry name" value="lambda repressor-like DNA-binding domains"/>
    <property type="match status" value="1"/>
</dbReference>
<name>N0D094_STRMI</name>
<dbReference type="HOGENOM" id="CLU_027956_2_0_11"/>
<evidence type="ECO:0000256" key="1">
    <source>
        <dbReference type="SAM" id="MobiDB-lite"/>
    </source>
</evidence>
<dbReference type="GO" id="GO:0003677">
    <property type="term" value="F:DNA binding"/>
    <property type="evidence" value="ECO:0007669"/>
    <property type="project" value="InterPro"/>
</dbReference>
<sequence>MTGRHDMDELHGDRGSLAAQLRSLRMRRGLTLSALAERTSYSRSSWERYLNGKALPPATAITEFAAAVGVPATALLIQREREQDGRRPGARSAPIGQERAAPGEDLPPEAPQHEGSAEPVPPVGASRTRVTLISAVSACMALVAGILIGGWIFGGTDAEGQNQGKAQGEPQCLEFECRDKDSQRMGCHIGAWTAAAAWSDRTYIELRYSPRCRAAWARITDAHVDDTARVEGPRGARNERSVTYENDTYSPMVEAPYPASARACGVISGKETCTSAGGASPMPPALTDEREPARKPAPTGSG</sequence>
<evidence type="ECO:0000259" key="3">
    <source>
        <dbReference type="PROSITE" id="PS50943"/>
    </source>
</evidence>
<dbReference type="RefSeq" id="WP_015612727.1">
    <property type="nucleotide sequence ID" value="NC_021177.1"/>
</dbReference>
<dbReference type="AlphaFoldDB" id="N0D094"/>
<dbReference type="PROSITE" id="PS50943">
    <property type="entry name" value="HTH_CROC1"/>
    <property type="match status" value="1"/>
</dbReference>
<protein>
    <recommendedName>
        <fullName evidence="3">HTH cro/C1-type domain-containing protein</fullName>
    </recommendedName>
</protein>
<dbReference type="InterPro" id="IPR021224">
    <property type="entry name" value="DUF2690"/>
</dbReference>
<dbReference type="SMART" id="SM00530">
    <property type="entry name" value="HTH_XRE"/>
    <property type="match status" value="1"/>
</dbReference>
<keyword evidence="2" id="KW-0472">Membrane</keyword>
<dbReference type="eggNOG" id="ENOG5033XVA">
    <property type="taxonomic scope" value="Bacteria"/>
</dbReference>
<proteinExistence type="predicted"/>
<feature type="region of interest" description="Disordered" evidence="1">
    <location>
        <begin position="79"/>
        <end position="124"/>
    </location>
</feature>
<dbReference type="KEGG" id="sfi:SFUL_6553"/>
<gene>
    <name evidence="4" type="ORF">SFUL_6553</name>
</gene>
<keyword evidence="2" id="KW-1133">Transmembrane helix</keyword>
<dbReference type="Proteomes" id="UP000013304">
    <property type="component" value="Chromosome"/>
</dbReference>
<dbReference type="Pfam" id="PF13560">
    <property type="entry name" value="HTH_31"/>
    <property type="match status" value="1"/>
</dbReference>
<dbReference type="Pfam" id="PF10901">
    <property type="entry name" value="DUF2690"/>
    <property type="match status" value="1"/>
</dbReference>
<dbReference type="InterPro" id="IPR001387">
    <property type="entry name" value="Cro/C1-type_HTH"/>
</dbReference>
<dbReference type="PATRIC" id="fig|1303692.3.peg.6596"/>